<dbReference type="OrthoDB" id="7586296at2"/>
<feature type="region of interest" description="Disordered" evidence="1">
    <location>
        <begin position="26"/>
        <end position="52"/>
    </location>
</feature>
<keyword evidence="4" id="KW-1185">Reference proteome</keyword>
<keyword evidence="2" id="KW-0732">Signal</keyword>
<proteinExistence type="predicted"/>
<protein>
    <submittedName>
        <fullName evidence="3">Uncharacterized protein</fullName>
    </submittedName>
</protein>
<evidence type="ECO:0000256" key="1">
    <source>
        <dbReference type="SAM" id="MobiDB-lite"/>
    </source>
</evidence>
<organism evidence="3 4">
    <name type="scientific">Sphingomonas ginkgonis</name>
    <dbReference type="NCBI Taxonomy" id="2315330"/>
    <lineage>
        <taxon>Bacteria</taxon>
        <taxon>Pseudomonadati</taxon>
        <taxon>Pseudomonadota</taxon>
        <taxon>Alphaproteobacteria</taxon>
        <taxon>Sphingomonadales</taxon>
        <taxon>Sphingomonadaceae</taxon>
        <taxon>Sphingomonas</taxon>
    </lineage>
</organism>
<feature type="chain" id="PRO_5018528491" evidence="2">
    <location>
        <begin position="22"/>
        <end position="96"/>
    </location>
</feature>
<name>A0A3R9YK74_9SPHN</name>
<sequence length="96" mass="9511">MFKAVAAAAAIAMLAAAPAVAATKTATHTTAATKVTSHPTAAPAKTAVTTHVTQKVNGKPVKVASTGRMVTTRTATGKAVTYNCSKAGNASKKACK</sequence>
<comment type="caution">
    <text evidence="3">The sequence shown here is derived from an EMBL/GenBank/DDBJ whole genome shotgun (WGS) entry which is preliminary data.</text>
</comment>
<evidence type="ECO:0000313" key="4">
    <source>
        <dbReference type="Proteomes" id="UP000274661"/>
    </source>
</evidence>
<dbReference type="RefSeq" id="WP_126717471.1">
    <property type="nucleotide sequence ID" value="NZ_RWJF01000001.1"/>
</dbReference>
<evidence type="ECO:0000313" key="3">
    <source>
        <dbReference type="EMBL" id="RST29631.1"/>
    </source>
</evidence>
<feature type="signal peptide" evidence="2">
    <location>
        <begin position="1"/>
        <end position="21"/>
    </location>
</feature>
<dbReference type="AlphaFoldDB" id="A0A3R9YK74"/>
<reference evidence="3 4" key="1">
    <citation type="submission" date="2018-12" db="EMBL/GenBank/DDBJ databases">
        <title>Sphingomonas sp. HMF7854 Genome sequencing and assembly.</title>
        <authorList>
            <person name="Cha I."/>
            <person name="Kang H."/>
            <person name="Kim H."/>
            <person name="Kang J."/>
            <person name="Joh K."/>
        </authorList>
    </citation>
    <scope>NUCLEOTIDE SEQUENCE [LARGE SCALE GENOMIC DNA]</scope>
    <source>
        <strain evidence="3 4">HMF7854</strain>
    </source>
</reference>
<evidence type="ECO:0000256" key="2">
    <source>
        <dbReference type="SAM" id="SignalP"/>
    </source>
</evidence>
<dbReference type="EMBL" id="RWJF01000001">
    <property type="protein sequence ID" value="RST29631.1"/>
    <property type="molecule type" value="Genomic_DNA"/>
</dbReference>
<dbReference type="Proteomes" id="UP000274661">
    <property type="component" value="Unassembled WGS sequence"/>
</dbReference>
<gene>
    <name evidence="3" type="ORF">HMF7854_01400</name>
</gene>
<accession>A0A3R9YK74</accession>